<dbReference type="InterPro" id="IPR017907">
    <property type="entry name" value="Znf_RING_CS"/>
</dbReference>
<dbReference type="InterPro" id="IPR013083">
    <property type="entry name" value="Znf_RING/FYVE/PHD"/>
</dbReference>
<evidence type="ECO:0000256" key="3">
    <source>
        <dbReference type="ARBA" id="ARBA00022723"/>
    </source>
</evidence>
<dbReference type="Pfam" id="PF12738">
    <property type="entry name" value="PTCB-BRCT"/>
    <property type="match status" value="1"/>
</dbReference>
<dbReference type="PROSITE" id="PS50172">
    <property type="entry name" value="BRCT"/>
    <property type="match status" value="1"/>
</dbReference>
<feature type="compositionally biased region" description="Polar residues" evidence="8">
    <location>
        <begin position="258"/>
        <end position="269"/>
    </location>
</feature>
<protein>
    <recommendedName>
        <fullName evidence="6">RING-type E3 ubiquitin transferase BRCA1</fullName>
    </recommendedName>
</protein>
<evidence type="ECO:0000256" key="7">
    <source>
        <dbReference type="PROSITE-ProRule" id="PRU00175"/>
    </source>
</evidence>
<dbReference type="Gene3D" id="3.30.40.10">
    <property type="entry name" value="Zinc/RING finger domain, C3HC4 (zinc finger)"/>
    <property type="match status" value="2"/>
</dbReference>
<dbReference type="GO" id="GO:0008270">
    <property type="term" value="F:zinc ion binding"/>
    <property type="evidence" value="ECO:0007669"/>
    <property type="project" value="UniProtKB-KW"/>
</dbReference>
<evidence type="ECO:0000259" key="10">
    <source>
        <dbReference type="PROSITE" id="PS50172"/>
    </source>
</evidence>
<gene>
    <name evidence="11" type="ORF">AYBTSS11_LOCUS12595</name>
</gene>
<dbReference type="EMBL" id="OY731401">
    <property type="protein sequence ID" value="CAJ1947312.1"/>
    <property type="molecule type" value="Genomic_DNA"/>
</dbReference>
<dbReference type="PROSITE" id="PS00518">
    <property type="entry name" value="ZF_RING_1"/>
    <property type="match status" value="1"/>
</dbReference>
<dbReference type="InterPro" id="IPR001357">
    <property type="entry name" value="BRCT_dom"/>
</dbReference>
<dbReference type="Gramene" id="rna-AYBTSS11_LOCUS12595">
    <property type="protein sequence ID" value="CAJ1947312.1"/>
    <property type="gene ID" value="gene-AYBTSS11_LOCUS12595"/>
</dbReference>
<evidence type="ECO:0000256" key="6">
    <source>
        <dbReference type="ARBA" id="ARBA00031556"/>
    </source>
</evidence>
<dbReference type="SMART" id="SM00184">
    <property type="entry name" value="RING"/>
    <property type="match status" value="1"/>
</dbReference>
<dbReference type="InterPro" id="IPR018957">
    <property type="entry name" value="Znf_C3HC4_RING-type"/>
</dbReference>
<evidence type="ECO:0000259" key="9">
    <source>
        <dbReference type="PROSITE" id="PS50089"/>
    </source>
</evidence>
<dbReference type="SUPFAM" id="SSF52113">
    <property type="entry name" value="BRCT domain"/>
    <property type="match status" value="1"/>
</dbReference>
<evidence type="ECO:0000313" key="11">
    <source>
        <dbReference type="EMBL" id="CAJ1947312.1"/>
    </source>
</evidence>
<evidence type="ECO:0000256" key="4">
    <source>
        <dbReference type="ARBA" id="ARBA00022771"/>
    </source>
</evidence>
<dbReference type="Pfam" id="PF00097">
    <property type="entry name" value="zf-C3HC4"/>
    <property type="match status" value="1"/>
</dbReference>
<dbReference type="InterPro" id="IPR036420">
    <property type="entry name" value="BRCT_dom_sf"/>
</dbReference>
<dbReference type="PANTHER" id="PTHR47776">
    <property type="entry name" value="F5A8.9 PROTEIN"/>
    <property type="match status" value="1"/>
</dbReference>
<dbReference type="GO" id="GO:0005694">
    <property type="term" value="C:chromosome"/>
    <property type="evidence" value="ECO:0007669"/>
    <property type="project" value="UniProtKB-SubCell"/>
</dbReference>
<sequence length="489" mass="54560">MEAEQHFHLPRQSCGSPVQGMENVVATVSGYHGSERFDLIKLISLAGANYVGAMSKSITHLVCWKFEGKKYDIALKFRIPVVNHQWIEDCVKEGRRVPEDSYTLRSGNEVGRLLLEVPLTVRVSSLTKKKLVSDKLHDTGSERQKTNFGPGTSRTYVLEDSCLMKKHDESSSNSSRLSRKGKRNICNGKGVNIVAGPSRKERRLARNLVDEVVLAPSDLDLSPDDSIFRKDRLQADAQATSSLSGGVNNNIIVQNSEESNAGLSNQSRSIDGGSDDIEQINDSRHLSTPRNSTLFKEDALPMPQTTIDICSSDDEKSTDCDQVDNGADLPTSTEMSCVICFTDFSSTRGILPCGHRFCFPCIQSWVDHRTSMRKISTCPLCKASFVMIKKVEHAATADQKVYSQTIPCDNSASDIFIPMDQELPYNIFESVQAGACVICRGREPEDLLESCDICRVRKIHSYCMDPPLRPWTCNHCKELRMLYRSNHSY</sequence>
<keyword evidence="5" id="KW-0862">Zinc</keyword>
<dbReference type="InterPro" id="IPR001841">
    <property type="entry name" value="Znf_RING"/>
</dbReference>
<dbReference type="PROSITE" id="PS50089">
    <property type="entry name" value="ZF_RING_2"/>
    <property type="match status" value="1"/>
</dbReference>
<dbReference type="Proteomes" id="UP001189624">
    <property type="component" value="Chromosome 4"/>
</dbReference>
<evidence type="ECO:0000256" key="8">
    <source>
        <dbReference type="SAM" id="MobiDB-lite"/>
    </source>
</evidence>
<dbReference type="PANTHER" id="PTHR47776:SF2">
    <property type="entry name" value="RING-TYPE E3 UBIQUITIN TRANSFERASE BRCA1"/>
    <property type="match status" value="1"/>
</dbReference>
<name>A0AA86SBB3_9FABA</name>
<evidence type="ECO:0000256" key="2">
    <source>
        <dbReference type="ARBA" id="ARBA00022454"/>
    </source>
</evidence>
<dbReference type="SUPFAM" id="SSF57850">
    <property type="entry name" value="RING/U-box"/>
    <property type="match status" value="1"/>
</dbReference>
<keyword evidence="12" id="KW-1185">Reference proteome</keyword>
<reference evidence="11" key="1">
    <citation type="submission" date="2023-10" db="EMBL/GenBank/DDBJ databases">
        <authorList>
            <person name="Domelevo Entfellner J.-B."/>
        </authorList>
    </citation>
    <scope>NUCLEOTIDE SEQUENCE</scope>
</reference>
<dbReference type="SMART" id="SM00292">
    <property type="entry name" value="BRCT"/>
    <property type="match status" value="1"/>
</dbReference>
<organism evidence="11 12">
    <name type="scientific">Sphenostylis stenocarpa</name>
    <dbReference type="NCBI Taxonomy" id="92480"/>
    <lineage>
        <taxon>Eukaryota</taxon>
        <taxon>Viridiplantae</taxon>
        <taxon>Streptophyta</taxon>
        <taxon>Embryophyta</taxon>
        <taxon>Tracheophyta</taxon>
        <taxon>Spermatophyta</taxon>
        <taxon>Magnoliopsida</taxon>
        <taxon>eudicotyledons</taxon>
        <taxon>Gunneridae</taxon>
        <taxon>Pentapetalae</taxon>
        <taxon>rosids</taxon>
        <taxon>fabids</taxon>
        <taxon>Fabales</taxon>
        <taxon>Fabaceae</taxon>
        <taxon>Papilionoideae</taxon>
        <taxon>50 kb inversion clade</taxon>
        <taxon>NPAAA clade</taxon>
        <taxon>indigoferoid/millettioid clade</taxon>
        <taxon>Phaseoleae</taxon>
        <taxon>Sphenostylis</taxon>
    </lineage>
</organism>
<dbReference type="AlphaFoldDB" id="A0AA86SBB3"/>
<keyword evidence="4 7" id="KW-0863">Zinc-finger</keyword>
<proteinExistence type="predicted"/>
<evidence type="ECO:0000256" key="5">
    <source>
        <dbReference type="ARBA" id="ARBA00022833"/>
    </source>
</evidence>
<keyword evidence="3" id="KW-0479">Metal-binding</keyword>
<dbReference type="Gene3D" id="3.40.50.10190">
    <property type="entry name" value="BRCT domain"/>
    <property type="match status" value="1"/>
</dbReference>
<comment type="subcellular location">
    <subcellularLocation>
        <location evidence="1">Chromosome</location>
    </subcellularLocation>
</comment>
<dbReference type="InterPro" id="IPR011011">
    <property type="entry name" value="Znf_FYVE_PHD"/>
</dbReference>
<feature type="domain" description="RING-type" evidence="9">
    <location>
        <begin position="337"/>
        <end position="382"/>
    </location>
</feature>
<accession>A0AA86SBB3</accession>
<feature type="region of interest" description="Disordered" evidence="8">
    <location>
        <begin position="258"/>
        <end position="298"/>
    </location>
</feature>
<evidence type="ECO:0000313" key="12">
    <source>
        <dbReference type="Proteomes" id="UP001189624"/>
    </source>
</evidence>
<keyword evidence="2" id="KW-0158">Chromosome</keyword>
<evidence type="ECO:0000256" key="1">
    <source>
        <dbReference type="ARBA" id="ARBA00004286"/>
    </source>
</evidence>
<dbReference type="SUPFAM" id="SSF57903">
    <property type="entry name" value="FYVE/PHD zinc finger"/>
    <property type="match status" value="1"/>
</dbReference>
<feature type="domain" description="BRCT" evidence="10">
    <location>
        <begin position="13"/>
        <end position="104"/>
    </location>
</feature>